<dbReference type="AlphaFoldDB" id="A0A0K0DLF0"/>
<dbReference type="SUPFAM" id="SSF46934">
    <property type="entry name" value="UBA-like"/>
    <property type="match status" value="1"/>
</dbReference>
<reference evidence="3" key="2">
    <citation type="submission" date="2017-02" db="UniProtKB">
        <authorList>
            <consortium name="WormBaseParasite"/>
        </authorList>
    </citation>
    <scope>IDENTIFICATION</scope>
</reference>
<evidence type="ECO:0000259" key="1">
    <source>
        <dbReference type="PROSITE" id="PS51140"/>
    </source>
</evidence>
<organism evidence="2 3">
    <name type="scientific">Angiostrongylus cantonensis</name>
    <name type="common">Rat lungworm</name>
    <dbReference type="NCBI Taxonomy" id="6313"/>
    <lineage>
        <taxon>Eukaryota</taxon>
        <taxon>Metazoa</taxon>
        <taxon>Ecdysozoa</taxon>
        <taxon>Nematoda</taxon>
        <taxon>Chromadorea</taxon>
        <taxon>Rhabditida</taxon>
        <taxon>Rhabditina</taxon>
        <taxon>Rhabditomorpha</taxon>
        <taxon>Strongyloidea</taxon>
        <taxon>Metastrongylidae</taxon>
        <taxon>Angiostrongylus</taxon>
    </lineage>
</organism>
<evidence type="ECO:0000313" key="2">
    <source>
        <dbReference type="Proteomes" id="UP000035642"/>
    </source>
</evidence>
<dbReference type="WBParaSite" id="ACAC_0001242301-mRNA-1">
    <property type="protein sequence ID" value="ACAC_0001242301-mRNA-1"/>
    <property type="gene ID" value="ACAC_0001242301"/>
</dbReference>
<name>A0A0K0DLF0_ANGCA</name>
<dbReference type="InterPro" id="IPR003892">
    <property type="entry name" value="CUE"/>
</dbReference>
<feature type="domain" description="CUE" evidence="1">
    <location>
        <begin position="11"/>
        <end position="53"/>
    </location>
</feature>
<dbReference type="SMART" id="SM00546">
    <property type="entry name" value="CUE"/>
    <property type="match status" value="1"/>
</dbReference>
<reference evidence="2" key="1">
    <citation type="submission" date="2012-09" db="EMBL/GenBank/DDBJ databases">
        <authorList>
            <person name="Martin A.A."/>
        </authorList>
    </citation>
    <scope>NUCLEOTIDE SEQUENCE</scope>
</reference>
<dbReference type="Pfam" id="PF02845">
    <property type="entry name" value="CUE"/>
    <property type="match status" value="1"/>
</dbReference>
<evidence type="ECO:0000313" key="3">
    <source>
        <dbReference type="WBParaSite" id="ACAC_0001242301-mRNA-1"/>
    </source>
</evidence>
<dbReference type="PANTHER" id="PTHR13467">
    <property type="entry name" value="CUE DOMAIN CONTAINING PROTEIN 1"/>
    <property type="match status" value="1"/>
</dbReference>
<proteinExistence type="predicted"/>
<protein>
    <submittedName>
        <fullName evidence="3">CUE domain-containing protein</fullName>
    </submittedName>
</protein>
<dbReference type="PANTHER" id="PTHR13467:SF3">
    <property type="entry name" value="CUE DOMAIN-CONTAINING PROTEIN 1"/>
    <property type="match status" value="1"/>
</dbReference>
<keyword evidence="2" id="KW-1185">Reference proteome</keyword>
<dbReference type="PROSITE" id="PS51140">
    <property type="entry name" value="CUE"/>
    <property type="match status" value="1"/>
</dbReference>
<dbReference type="Gene3D" id="1.10.8.10">
    <property type="entry name" value="DNA helicase RuvA subunit, C-terminal domain"/>
    <property type="match status" value="1"/>
</dbReference>
<dbReference type="GO" id="GO:0043130">
    <property type="term" value="F:ubiquitin binding"/>
    <property type="evidence" value="ECO:0007669"/>
    <property type="project" value="InterPro"/>
</dbReference>
<accession>A0A0K0DLF0</accession>
<sequence>MSGQQTEELLEFETAMKDFSMMFPSISRSEIERMLRKNDGDVATTIDDLLFSEGIIFSRLSFHRRQNDRLTMRRRQQQTPRFSGAYIIVDLNTLIRKKKSV</sequence>
<dbReference type="InterPro" id="IPR009060">
    <property type="entry name" value="UBA-like_sf"/>
</dbReference>
<dbReference type="InterPro" id="IPR040192">
    <property type="entry name" value="CUEDC1"/>
</dbReference>
<dbReference type="Proteomes" id="UP000035642">
    <property type="component" value="Unassembled WGS sequence"/>
</dbReference>